<dbReference type="RefSeq" id="XP_029118960.1">
    <property type="nucleotide sequence ID" value="XM_029263127.1"/>
</dbReference>
<proteinExistence type="predicted"/>
<name>A0A8N4EU06_ELAGV</name>
<dbReference type="Proteomes" id="UP000504607">
    <property type="component" value="Chromosome 3"/>
</dbReference>
<dbReference type="AlphaFoldDB" id="A0A8N4EU06"/>
<dbReference type="GeneID" id="114913969"/>
<feature type="chain" id="PRO_5035477325" evidence="1">
    <location>
        <begin position="25"/>
        <end position="146"/>
    </location>
</feature>
<organism evidence="2 3">
    <name type="scientific">Elaeis guineensis var. tenera</name>
    <name type="common">Oil palm</name>
    <dbReference type="NCBI Taxonomy" id="51953"/>
    <lineage>
        <taxon>Eukaryota</taxon>
        <taxon>Viridiplantae</taxon>
        <taxon>Streptophyta</taxon>
        <taxon>Embryophyta</taxon>
        <taxon>Tracheophyta</taxon>
        <taxon>Spermatophyta</taxon>
        <taxon>Magnoliopsida</taxon>
        <taxon>Liliopsida</taxon>
        <taxon>Arecaceae</taxon>
        <taxon>Arecoideae</taxon>
        <taxon>Cocoseae</taxon>
        <taxon>Elaeidinae</taxon>
        <taxon>Elaeis</taxon>
    </lineage>
</organism>
<reference evidence="3" key="1">
    <citation type="submission" date="2025-08" db="UniProtKB">
        <authorList>
            <consortium name="RefSeq"/>
        </authorList>
    </citation>
    <scope>IDENTIFICATION</scope>
</reference>
<accession>A0A8N4EU06</accession>
<dbReference type="KEGG" id="egu:114913969"/>
<evidence type="ECO:0000313" key="2">
    <source>
        <dbReference type="Proteomes" id="UP000504607"/>
    </source>
</evidence>
<keyword evidence="1" id="KW-0732">Signal</keyword>
<keyword evidence="2" id="KW-1185">Reference proteome</keyword>
<evidence type="ECO:0000313" key="3">
    <source>
        <dbReference type="RefSeq" id="XP_029118960.1"/>
    </source>
</evidence>
<feature type="signal peptide" evidence="1">
    <location>
        <begin position="1"/>
        <end position="24"/>
    </location>
</feature>
<gene>
    <name evidence="3" type="primary">LOC114913969</name>
</gene>
<protein>
    <submittedName>
        <fullName evidence="3">Uncharacterized protein LOC114913969</fullName>
    </submittedName>
</protein>
<evidence type="ECO:0000256" key="1">
    <source>
        <dbReference type="SAM" id="SignalP"/>
    </source>
</evidence>
<sequence length="146" mass="16157">MFKFGMAGKAYLAVLVANADICNCCSMESQCSVYVPANIRQLYLICCKRRLEVWSDVKIEYYSSSLYRALQWGGGANNEGGHAPHASSSLVLIALNYIHVNFLNLASVISSVLGQLERLIALTEMLFLAWIFHASDASENLIQSMI</sequence>